<dbReference type="RefSeq" id="WP_282000096.1">
    <property type="nucleotide sequence ID" value="NZ_AP027151.1"/>
</dbReference>
<gene>
    <name evidence="2" type="ORF">GURASL_29060</name>
</gene>
<evidence type="ECO:0000313" key="3">
    <source>
        <dbReference type="Proteomes" id="UP001317705"/>
    </source>
</evidence>
<feature type="transmembrane region" description="Helical" evidence="1">
    <location>
        <begin position="90"/>
        <end position="111"/>
    </location>
</feature>
<dbReference type="Proteomes" id="UP001317705">
    <property type="component" value="Chromosome"/>
</dbReference>
<name>A0ABM8EPL5_9BACT</name>
<keyword evidence="1" id="KW-1133">Transmembrane helix</keyword>
<feature type="transmembrane region" description="Helical" evidence="1">
    <location>
        <begin position="46"/>
        <end position="70"/>
    </location>
</feature>
<evidence type="ECO:0000256" key="1">
    <source>
        <dbReference type="SAM" id="Phobius"/>
    </source>
</evidence>
<keyword evidence="1" id="KW-0812">Transmembrane</keyword>
<feature type="transmembrane region" description="Helical" evidence="1">
    <location>
        <begin position="6"/>
        <end position="25"/>
    </location>
</feature>
<proteinExistence type="predicted"/>
<organism evidence="2 3">
    <name type="scientific">Geotalea uraniireducens</name>
    <dbReference type="NCBI Taxonomy" id="351604"/>
    <lineage>
        <taxon>Bacteria</taxon>
        <taxon>Pseudomonadati</taxon>
        <taxon>Thermodesulfobacteriota</taxon>
        <taxon>Desulfuromonadia</taxon>
        <taxon>Geobacterales</taxon>
        <taxon>Geobacteraceae</taxon>
        <taxon>Geotalea</taxon>
    </lineage>
</organism>
<evidence type="ECO:0000313" key="2">
    <source>
        <dbReference type="EMBL" id="BDV43983.1"/>
    </source>
</evidence>
<keyword evidence="3" id="KW-1185">Reference proteome</keyword>
<reference evidence="2 3" key="1">
    <citation type="submission" date="2022-12" db="EMBL/GenBank/DDBJ databases">
        <title>Polyphasic characterization of Geotalea uranireducens NIT-SL11 newly isolated from a complex of sewage sludge and microbially reduced graphene oxide.</title>
        <authorList>
            <person name="Xie L."/>
            <person name="Yoshida N."/>
            <person name="Meng L."/>
        </authorList>
    </citation>
    <scope>NUCLEOTIDE SEQUENCE [LARGE SCALE GENOMIC DNA]</scope>
    <source>
        <strain evidence="2 3">NIT-SL11</strain>
    </source>
</reference>
<accession>A0ABM8EPL5</accession>
<sequence>MRQFFVYPVIFIVGEILAILIFMTLRKSVANTSAIKKPDVETFKGILERLVIFCGLTGGYSTVLVMFGALKLGTRLHDEHDKNVSNNYFLIGNLLSAFIAIADAIACGVLLKR</sequence>
<protein>
    <submittedName>
        <fullName evidence="2">Uncharacterized protein</fullName>
    </submittedName>
</protein>
<keyword evidence="1" id="KW-0472">Membrane</keyword>
<dbReference type="EMBL" id="AP027151">
    <property type="protein sequence ID" value="BDV43983.1"/>
    <property type="molecule type" value="Genomic_DNA"/>
</dbReference>